<proteinExistence type="predicted"/>
<protein>
    <recommendedName>
        <fullName evidence="2">SRR1-like domain-containing protein</fullName>
    </recommendedName>
</protein>
<feature type="region of interest" description="Disordered" evidence="1">
    <location>
        <begin position="1"/>
        <end position="20"/>
    </location>
</feature>
<comment type="caution">
    <text evidence="3">The sequence shown here is derived from an EMBL/GenBank/DDBJ whole genome shotgun (WGS) entry which is preliminary data.</text>
</comment>
<feature type="domain" description="SRR1-like" evidence="2">
    <location>
        <begin position="85"/>
        <end position="155"/>
    </location>
</feature>
<evidence type="ECO:0000256" key="1">
    <source>
        <dbReference type="SAM" id="MobiDB-lite"/>
    </source>
</evidence>
<dbReference type="Pfam" id="PF07985">
    <property type="entry name" value="SRR1"/>
    <property type="match status" value="1"/>
</dbReference>
<evidence type="ECO:0000259" key="2">
    <source>
        <dbReference type="Pfam" id="PF07985"/>
    </source>
</evidence>
<accession>A0A9P8L272</accession>
<dbReference type="OrthoDB" id="5318346at2759"/>
<dbReference type="EMBL" id="JAGHQL010000099">
    <property type="protein sequence ID" value="KAH0538696.1"/>
    <property type="molecule type" value="Genomic_DNA"/>
</dbReference>
<evidence type="ECO:0000313" key="4">
    <source>
        <dbReference type="Proteomes" id="UP000698800"/>
    </source>
</evidence>
<dbReference type="Proteomes" id="UP000698800">
    <property type="component" value="Unassembled WGS sequence"/>
</dbReference>
<name>A0A9P8L272_9PEZI</name>
<feature type="compositionally biased region" description="Basic residues" evidence="1">
    <location>
        <begin position="1"/>
        <end position="17"/>
    </location>
</feature>
<sequence>MPHSSHKKKPPTHSRKRQLLDAGDGWTTVVSSSFPKSLTSPLPTPTFEPATIPPGLTVEKLNDEYLRYKEMWERSECWSSPTDDVSIYAQDPVFNTLDISFLSSRSITVLTSPAALSHITSATFLFAPHCERSFLLPALEGKDPEVVMCNDVEASVIGYRGQGYEWDGGEEGEGGCGEVFEGKDRMEGSCLERGRECG</sequence>
<keyword evidence="4" id="KW-1185">Reference proteome</keyword>
<reference evidence="3" key="1">
    <citation type="submission" date="2021-03" db="EMBL/GenBank/DDBJ databases">
        <title>Comparative genomics and phylogenomic investigation of the class Geoglossomycetes provide insights into ecological specialization and systematics.</title>
        <authorList>
            <person name="Melie T."/>
            <person name="Pirro S."/>
            <person name="Miller A.N."/>
            <person name="Quandt A."/>
        </authorList>
    </citation>
    <scope>NUCLEOTIDE SEQUENCE</scope>
    <source>
        <strain evidence="3">GBOQ0MN5Z8</strain>
    </source>
</reference>
<dbReference type="PANTHER" id="PTHR42080:SF1">
    <property type="entry name" value="SRR1-LIKE DOMAIN-CONTAINING PROTEIN"/>
    <property type="match status" value="1"/>
</dbReference>
<gene>
    <name evidence="3" type="ORF">FGG08_004713</name>
</gene>
<dbReference type="AlphaFoldDB" id="A0A9P8L272"/>
<evidence type="ECO:0000313" key="3">
    <source>
        <dbReference type="EMBL" id="KAH0538696.1"/>
    </source>
</evidence>
<dbReference type="InterPro" id="IPR012942">
    <property type="entry name" value="SRR1-like"/>
</dbReference>
<organism evidence="3 4">
    <name type="scientific">Glutinoglossum americanum</name>
    <dbReference type="NCBI Taxonomy" id="1670608"/>
    <lineage>
        <taxon>Eukaryota</taxon>
        <taxon>Fungi</taxon>
        <taxon>Dikarya</taxon>
        <taxon>Ascomycota</taxon>
        <taxon>Pezizomycotina</taxon>
        <taxon>Geoglossomycetes</taxon>
        <taxon>Geoglossales</taxon>
        <taxon>Geoglossaceae</taxon>
        <taxon>Glutinoglossum</taxon>
    </lineage>
</organism>
<dbReference type="PANTHER" id="PTHR42080">
    <property type="entry name" value="SRR1 DOMAIN-CONTAINING PROTEIN"/>
    <property type="match status" value="1"/>
</dbReference>